<feature type="transmembrane region" description="Helical" evidence="5">
    <location>
        <begin position="158"/>
        <end position="178"/>
    </location>
</feature>
<keyword evidence="8" id="KW-1185">Reference proteome</keyword>
<feature type="transmembrane region" description="Helical" evidence="5">
    <location>
        <begin position="233"/>
        <end position="251"/>
    </location>
</feature>
<dbReference type="Proteomes" id="UP000245921">
    <property type="component" value="Unassembled WGS sequence"/>
</dbReference>
<protein>
    <submittedName>
        <fullName evidence="7">Cation:H+ antiporter</fullName>
    </submittedName>
</protein>
<keyword evidence="2 5" id="KW-0812">Transmembrane</keyword>
<feature type="transmembrane region" description="Helical" evidence="5">
    <location>
        <begin position="73"/>
        <end position="92"/>
    </location>
</feature>
<evidence type="ECO:0000256" key="3">
    <source>
        <dbReference type="ARBA" id="ARBA00022989"/>
    </source>
</evidence>
<name>A0AA45C5C3_9BACT</name>
<feature type="transmembrane region" description="Helical" evidence="5">
    <location>
        <begin position="284"/>
        <end position="300"/>
    </location>
</feature>
<evidence type="ECO:0000313" key="7">
    <source>
        <dbReference type="EMBL" id="PWJ88524.1"/>
    </source>
</evidence>
<dbReference type="RefSeq" id="WP_206050590.1">
    <property type="nucleotide sequence ID" value="NZ_JAMHJO010000003.1"/>
</dbReference>
<gene>
    <name evidence="7" type="ORF">C7380_11836</name>
</gene>
<evidence type="ECO:0000256" key="1">
    <source>
        <dbReference type="ARBA" id="ARBA00004141"/>
    </source>
</evidence>
<dbReference type="InterPro" id="IPR004481">
    <property type="entry name" value="K/Na/Ca-exchanger"/>
</dbReference>
<dbReference type="Gene3D" id="1.20.1420.30">
    <property type="entry name" value="NCX, central ion-binding region"/>
    <property type="match status" value="1"/>
</dbReference>
<dbReference type="PANTHER" id="PTHR10846">
    <property type="entry name" value="SODIUM/POTASSIUM/CALCIUM EXCHANGER"/>
    <property type="match status" value="1"/>
</dbReference>
<accession>A0AA45C5C3</accession>
<feature type="transmembrane region" description="Helical" evidence="5">
    <location>
        <begin position="104"/>
        <end position="123"/>
    </location>
</feature>
<sequence length="301" mass="32601">MIPFILLIFGFILLVFGANKFVDGSSSLAYSFKIPPIIIGLTIAAIGTSAPEAFVSTIAAIQGNSDIAASNVLGSNILNILLILGITAFIKPLNIKQNTIKKEIPFLFLISLVMLLMGIDGIISRTDGLILLLFMIIFINYLFEISKEDNNQEEIKQYSIIKSLIFTIIGLVCIIFGSKFTVDNAVIIAKNIGISEKIIGLTIVSIGTSLPELVTSIVAALKGQNDIAVGNILGSNIFNILFVLGIASSISSVNFNLISDTIISIGITFILFIFSINDKKISKVEGFIFISLYAIYIFYIL</sequence>
<dbReference type="NCBIfam" id="TIGR00367">
    <property type="entry name" value="calcium/sodium antiporter"/>
    <property type="match status" value="1"/>
</dbReference>
<dbReference type="EMBL" id="QGGI01000018">
    <property type="protein sequence ID" value="PWJ88524.1"/>
    <property type="molecule type" value="Genomic_DNA"/>
</dbReference>
<evidence type="ECO:0000259" key="6">
    <source>
        <dbReference type="Pfam" id="PF01699"/>
    </source>
</evidence>
<organism evidence="7 8">
    <name type="scientific">Oceanotoga teriensis</name>
    <dbReference type="NCBI Taxonomy" id="515440"/>
    <lineage>
        <taxon>Bacteria</taxon>
        <taxon>Thermotogati</taxon>
        <taxon>Thermotogota</taxon>
        <taxon>Thermotogae</taxon>
        <taxon>Petrotogales</taxon>
        <taxon>Petrotogaceae</taxon>
        <taxon>Oceanotoga</taxon>
    </lineage>
</organism>
<feature type="transmembrane region" description="Helical" evidence="5">
    <location>
        <begin position="198"/>
        <end position="221"/>
    </location>
</feature>
<dbReference type="AlphaFoldDB" id="A0AA45C5C3"/>
<feature type="domain" description="Sodium/calcium exchanger membrane region" evidence="6">
    <location>
        <begin position="163"/>
        <end position="300"/>
    </location>
</feature>
<dbReference type="InterPro" id="IPR044880">
    <property type="entry name" value="NCX_ion-bd_dom_sf"/>
</dbReference>
<dbReference type="GO" id="GO:0008273">
    <property type="term" value="F:calcium, potassium:sodium antiporter activity"/>
    <property type="evidence" value="ECO:0007669"/>
    <property type="project" value="TreeGrafter"/>
</dbReference>
<keyword evidence="3 5" id="KW-1133">Transmembrane helix</keyword>
<evidence type="ECO:0000313" key="8">
    <source>
        <dbReference type="Proteomes" id="UP000245921"/>
    </source>
</evidence>
<dbReference type="GO" id="GO:0005262">
    <property type="term" value="F:calcium channel activity"/>
    <property type="evidence" value="ECO:0007669"/>
    <property type="project" value="TreeGrafter"/>
</dbReference>
<evidence type="ECO:0000256" key="2">
    <source>
        <dbReference type="ARBA" id="ARBA00022692"/>
    </source>
</evidence>
<reference evidence="7 8" key="1">
    <citation type="submission" date="2018-05" db="EMBL/GenBank/DDBJ databases">
        <title>Genomic Encyclopedia of Type Strains, Phase IV (KMG-IV): sequencing the most valuable type-strain genomes for metagenomic binning, comparative biology and taxonomic classification.</title>
        <authorList>
            <person name="Goeker M."/>
        </authorList>
    </citation>
    <scope>NUCLEOTIDE SEQUENCE [LARGE SCALE GENOMIC DNA]</scope>
    <source>
        <strain evidence="7 8">DSM 24906</strain>
    </source>
</reference>
<proteinExistence type="predicted"/>
<comment type="caution">
    <text evidence="7">The sequence shown here is derived from an EMBL/GenBank/DDBJ whole genome shotgun (WGS) entry which is preliminary data.</text>
</comment>
<dbReference type="Pfam" id="PF01699">
    <property type="entry name" value="Na_Ca_ex"/>
    <property type="match status" value="2"/>
</dbReference>
<comment type="subcellular location">
    <subcellularLocation>
        <location evidence="1">Membrane</location>
        <topology evidence="1">Multi-pass membrane protein</topology>
    </subcellularLocation>
</comment>
<evidence type="ECO:0000256" key="4">
    <source>
        <dbReference type="ARBA" id="ARBA00023136"/>
    </source>
</evidence>
<feature type="transmembrane region" description="Helical" evidence="5">
    <location>
        <begin position="129"/>
        <end position="146"/>
    </location>
</feature>
<keyword evidence="4 5" id="KW-0472">Membrane</keyword>
<feature type="domain" description="Sodium/calcium exchanger membrane region" evidence="6">
    <location>
        <begin position="4"/>
        <end position="141"/>
    </location>
</feature>
<dbReference type="GO" id="GO:0006874">
    <property type="term" value="P:intracellular calcium ion homeostasis"/>
    <property type="evidence" value="ECO:0007669"/>
    <property type="project" value="TreeGrafter"/>
</dbReference>
<dbReference type="GO" id="GO:0005886">
    <property type="term" value="C:plasma membrane"/>
    <property type="evidence" value="ECO:0007669"/>
    <property type="project" value="TreeGrafter"/>
</dbReference>
<dbReference type="InterPro" id="IPR004837">
    <property type="entry name" value="NaCa_Exmemb"/>
</dbReference>
<evidence type="ECO:0000256" key="5">
    <source>
        <dbReference type="SAM" id="Phobius"/>
    </source>
</evidence>
<feature type="transmembrane region" description="Helical" evidence="5">
    <location>
        <begin position="257"/>
        <end position="277"/>
    </location>
</feature>
<dbReference type="PANTHER" id="PTHR10846:SF8">
    <property type="entry name" value="INNER MEMBRANE PROTEIN YRBG"/>
    <property type="match status" value="1"/>
</dbReference>